<dbReference type="EMBL" id="CM045762">
    <property type="protein sequence ID" value="KAI8012745.1"/>
    <property type="molecule type" value="Genomic_DNA"/>
</dbReference>
<gene>
    <name evidence="1" type="ORF">LOK49_LG06G00105</name>
</gene>
<organism evidence="1 2">
    <name type="scientific">Camellia lanceoleosa</name>
    <dbReference type="NCBI Taxonomy" id="1840588"/>
    <lineage>
        <taxon>Eukaryota</taxon>
        <taxon>Viridiplantae</taxon>
        <taxon>Streptophyta</taxon>
        <taxon>Embryophyta</taxon>
        <taxon>Tracheophyta</taxon>
        <taxon>Spermatophyta</taxon>
        <taxon>Magnoliopsida</taxon>
        <taxon>eudicotyledons</taxon>
        <taxon>Gunneridae</taxon>
        <taxon>Pentapetalae</taxon>
        <taxon>asterids</taxon>
        <taxon>Ericales</taxon>
        <taxon>Theaceae</taxon>
        <taxon>Camellia</taxon>
    </lineage>
</organism>
<accession>A0ACC0HHH5</accession>
<evidence type="ECO:0000313" key="2">
    <source>
        <dbReference type="Proteomes" id="UP001060215"/>
    </source>
</evidence>
<dbReference type="Proteomes" id="UP001060215">
    <property type="component" value="Chromosome 5"/>
</dbReference>
<name>A0ACC0HHH5_9ERIC</name>
<comment type="caution">
    <text evidence="1">The sequence shown here is derived from an EMBL/GenBank/DDBJ whole genome shotgun (WGS) entry which is preliminary data.</text>
</comment>
<keyword evidence="1" id="KW-0560">Oxidoreductase</keyword>
<protein>
    <submittedName>
        <fullName evidence="1">2-oxoglutarate-dependent dioxygenase AOP1</fullName>
    </submittedName>
</protein>
<evidence type="ECO:0000313" key="1">
    <source>
        <dbReference type="EMBL" id="KAI8012745.1"/>
    </source>
</evidence>
<proteinExistence type="predicted"/>
<sequence length="270" mass="30853">MGDHEIPKIVLSGEVLGMERESEAWKALTRKVREACERYGCFLVEKYEKIPIELHEELFETTKEMFDLPQEKKLQYTKPHPIEGGYIGNHPFVPLYESFGIYGDDQVQAFQNLMWPEHGKPGFCEFLECVNAKMLELNLLLLRMIMESYGVGEYYKSKAFGDNTVNNFRAMKYKVPKSKNEEGIGLGPHVDKTILTFLCDDSVRGLEALTQDGIWISLHIPKGALLVMVGDALEVLSNGRLQAAKHRVIMSGEKEIFMCFLYYTKGWSGH</sequence>
<keyword evidence="1" id="KW-0223">Dioxygenase</keyword>
<reference evidence="1 2" key="1">
    <citation type="journal article" date="2022" name="Plant J.">
        <title>Chromosome-level genome of Camellia lanceoleosa provides a valuable resource for understanding genome evolution and self-incompatibility.</title>
        <authorList>
            <person name="Gong W."/>
            <person name="Xiao S."/>
            <person name="Wang L."/>
            <person name="Liao Z."/>
            <person name="Chang Y."/>
            <person name="Mo W."/>
            <person name="Hu G."/>
            <person name="Li W."/>
            <person name="Zhao G."/>
            <person name="Zhu H."/>
            <person name="Hu X."/>
            <person name="Ji K."/>
            <person name="Xiang X."/>
            <person name="Song Q."/>
            <person name="Yuan D."/>
            <person name="Jin S."/>
            <person name="Zhang L."/>
        </authorList>
    </citation>
    <scope>NUCLEOTIDE SEQUENCE [LARGE SCALE GENOMIC DNA]</scope>
    <source>
        <strain evidence="1">SQ_2022a</strain>
    </source>
</reference>
<keyword evidence="2" id="KW-1185">Reference proteome</keyword>